<organism evidence="1 2">
    <name type="scientific">Glaciihabitans tibetensis</name>
    <dbReference type="NCBI Taxonomy" id="1266600"/>
    <lineage>
        <taxon>Bacteria</taxon>
        <taxon>Bacillati</taxon>
        <taxon>Actinomycetota</taxon>
        <taxon>Actinomycetes</taxon>
        <taxon>Micrococcales</taxon>
        <taxon>Microbacteriaceae</taxon>
        <taxon>Glaciihabitans</taxon>
    </lineage>
</organism>
<keyword evidence="2" id="KW-1185">Reference proteome</keyword>
<proteinExistence type="predicted"/>
<reference evidence="1 2" key="1">
    <citation type="submission" date="2018-03" db="EMBL/GenBank/DDBJ databases">
        <title>Genomic Encyclopedia of Type Strains, Phase III (KMG-III): the genomes of soil and plant-associated and newly described type strains.</title>
        <authorList>
            <person name="Whitman W."/>
        </authorList>
    </citation>
    <scope>NUCLEOTIDE SEQUENCE [LARGE SCALE GENOMIC DNA]</scope>
    <source>
        <strain evidence="1 2">CGMCC 1.12484</strain>
    </source>
</reference>
<accession>A0A2T0V6R5</accession>
<dbReference type="AlphaFoldDB" id="A0A2T0V6R5"/>
<evidence type="ECO:0000313" key="2">
    <source>
        <dbReference type="Proteomes" id="UP000237983"/>
    </source>
</evidence>
<dbReference type="Proteomes" id="UP000237983">
    <property type="component" value="Unassembled WGS sequence"/>
</dbReference>
<comment type="caution">
    <text evidence="1">The sequence shown here is derived from an EMBL/GenBank/DDBJ whole genome shotgun (WGS) entry which is preliminary data.</text>
</comment>
<name>A0A2T0V6R5_9MICO</name>
<dbReference type="EMBL" id="PVTL01000009">
    <property type="protein sequence ID" value="PRY65866.1"/>
    <property type="molecule type" value="Genomic_DNA"/>
</dbReference>
<sequence length="57" mass="6916">MPFRGTEEIVGQRGRSKPDPEWLLIKTLDKFWKYFKQTDQQDPRFYKELIKAPLDET</sequence>
<gene>
    <name evidence="1" type="ORF">B0I08_10914</name>
</gene>
<protein>
    <submittedName>
        <fullName evidence="1">Uncharacterized protein</fullName>
    </submittedName>
</protein>
<evidence type="ECO:0000313" key="1">
    <source>
        <dbReference type="EMBL" id="PRY65866.1"/>
    </source>
</evidence>